<keyword evidence="2" id="KW-1185">Reference proteome</keyword>
<dbReference type="PANTHER" id="PTHR24413">
    <property type="entry name" value="SPECKLE-TYPE POZ PROTEIN"/>
    <property type="match status" value="1"/>
</dbReference>
<accession>A0A0N5C733</accession>
<dbReference type="InterPro" id="IPR000210">
    <property type="entry name" value="BTB/POZ_dom"/>
</dbReference>
<evidence type="ECO:0000313" key="2">
    <source>
        <dbReference type="Proteomes" id="UP000046392"/>
    </source>
</evidence>
<dbReference type="PROSITE" id="PS50097">
    <property type="entry name" value="BTB"/>
    <property type="match status" value="1"/>
</dbReference>
<evidence type="ECO:0000259" key="1">
    <source>
        <dbReference type="PROSITE" id="PS50097"/>
    </source>
</evidence>
<dbReference type="InterPro" id="IPR011333">
    <property type="entry name" value="SKP1/BTB/POZ_sf"/>
</dbReference>
<reference evidence="3" key="1">
    <citation type="submission" date="2017-02" db="UniProtKB">
        <authorList>
            <consortium name="WormBaseParasite"/>
        </authorList>
    </citation>
    <scope>IDENTIFICATION</scope>
</reference>
<dbReference type="AlphaFoldDB" id="A0A0N5C733"/>
<dbReference type="Gene3D" id="3.30.710.10">
    <property type="entry name" value="Potassium Channel Kv1.1, Chain A"/>
    <property type="match status" value="1"/>
</dbReference>
<protein>
    <submittedName>
        <fullName evidence="3">BTB domain-containing protein</fullName>
    </submittedName>
</protein>
<feature type="domain" description="BTB" evidence="1">
    <location>
        <begin position="10"/>
        <end position="71"/>
    </location>
</feature>
<organism evidence="2 3">
    <name type="scientific">Strongyloides papillosus</name>
    <name type="common">Intestinal threadworm</name>
    <dbReference type="NCBI Taxonomy" id="174720"/>
    <lineage>
        <taxon>Eukaryota</taxon>
        <taxon>Metazoa</taxon>
        <taxon>Ecdysozoa</taxon>
        <taxon>Nematoda</taxon>
        <taxon>Chromadorea</taxon>
        <taxon>Rhabditida</taxon>
        <taxon>Tylenchina</taxon>
        <taxon>Panagrolaimomorpha</taxon>
        <taxon>Strongyloidoidea</taxon>
        <taxon>Strongyloididae</taxon>
        <taxon>Strongyloides</taxon>
    </lineage>
</organism>
<dbReference type="WBParaSite" id="SPAL_0001374800.1">
    <property type="protein sequence ID" value="SPAL_0001374800.1"/>
    <property type="gene ID" value="SPAL_0001374800"/>
</dbReference>
<dbReference type="Gene3D" id="1.25.40.420">
    <property type="match status" value="1"/>
</dbReference>
<sequence>SGMLDSSEFYDYIIKVGESEIRVHKCILASRSEVLREMLKNKSTKHESDVIEINDFPLEVVKEMINYLYTGTSPRIDELTFEMFEIAEKYKFKELKLIATESLFKSLNVENVCEYLEKGEIYSAEILKEFCIRYIYLNAEDVVKSEKWSRIVNSYPLLVDRIFKVTAGID</sequence>
<dbReference type="SMART" id="SM00225">
    <property type="entry name" value="BTB"/>
    <property type="match status" value="1"/>
</dbReference>
<evidence type="ECO:0000313" key="3">
    <source>
        <dbReference type="WBParaSite" id="SPAL_0001374800.1"/>
    </source>
</evidence>
<dbReference type="SUPFAM" id="SSF54695">
    <property type="entry name" value="POZ domain"/>
    <property type="match status" value="1"/>
</dbReference>
<name>A0A0N5C733_STREA</name>
<dbReference type="STRING" id="174720.A0A0N5C733"/>
<dbReference type="Pfam" id="PF00651">
    <property type="entry name" value="BTB"/>
    <property type="match status" value="1"/>
</dbReference>
<proteinExistence type="predicted"/>
<dbReference type="Proteomes" id="UP000046392">
    <property type="component" value="Unplaced"/>
</dbReference>